<proteinExistence type="predicted"/>
<feature type="compositionally biased region" description="Acidic residues" evidence="1">
    <location>
        <begin position="30"/>
        <end position="45"/>
    </location>
</feature>
<dbReference type="Pfam" id="PF11885">
    <property type="entry name" value="DUF3405"/>
    <property type="match status" value="1"/>
</dbReference>
<comment type="caution">
    <text evidence="3">The sequence shown here is derived from an EMBL/GenBank/DDBJ whole genome shotgun (WGS) entry which is preliminary data.</text>
</comment>
<sequence length="873" mass="99469">MGLLSSPLRSRQQQLPLYQRPGSPSKERYDDDDDDDYYYSEEDDSSLSSSRPSQSGYNSRNVSDSMIGGSNGGALLLPKRPNNRTGKSWFSRYRFRLPTKLTRYVLLIVVSTTLLFILSLVRASQVENWKVANGKVPTRPAPPPAWEKFPFLERYYGGIRTLVPLNESEPEYPRENEPILLGGPGSREEQDDENEKRSESQPRERVETVQKKAVPRSSVWSDYRNRSREPNMKQCFIDAAKQIQAPELRYYEGRPHGFPTHIGGSYEILNLPEDICFERYGRYGPYGFGYSARMGGLGTGEHSENEGAELVWDSRPHVDFRDVDWAETQRRCLQSNSHRFKAESTRKAGSPGFVNTVPESNKKRKRDQADTTAPTPSVNTEAQSSATGEASEIPSGDSIEKTGRTAIVFRCWDEFFFREDDIANLRSMIIELSLGSGGRYDVHLLVQVRNDAAYPIWADQEAYEQRIRDVIPKEFQGLVTLWSETQMLSLYQGIHDKWTVGPDHSVHGSYRGLVMAMQHFAYRHPEYDHFWHWEMDVRYTGHYHDLLTKIESWAKEQPRKGLWERNARFYIPATHGSWDDFKHLARVQTETGTLSADNVWGNLPKLGEGESQQTRKGDRSVWGPVRPSDENDWFEHKDDPVPPTTYESDKYQWGVGEEADYITLNPMFNPEGTTWGLRDDITGFNESHALPPRRASIITTSRMSRRLLLSMHRATTFKKQFAFAEMWPATMALHHGYKAVFVPHPLFVDRKWPIEFLASTLNAGHNGATGGARASVYGAREHNLRGLSWFYNTGFAPNLYRRWLGLRVNNDGGDEFEKTEDTSRQGTGVGAMPGGEGRMCLPPMLLHPIKEVELAVEAPPDEGEQTPESDPTA</sequence>
<evidence type="ECO:0000256" key="2">
    <source>
        <dbReference type="SAM" id="Phobius"/>
    </source>
</evidence>
<evidence type="ECO:0000313" key="3">
    <source>
        <dbReference type="EMBL" id="TQV96843.1"/>
    </source>
</evidence>
<feature type="compositionally biased region" description="Basic and acidic residues" evidence="1">
    <location>
        <begin position="627"/>
        <end position="640"/>
    </location>
</feature>
<protein>
    <submittedName>
        <fullName evidence="3">Major facilitator superfamily transporter</fullName>
    </submittedName>
</protein>
<feature type="region of interest" description="Disordered" evidence="1">
    <location>
        <begin position="337"/>
        <end position="398"/>
    </location>
</feature>
<dbReference type="InterPro" id="IPR021822">
    <property type="entry name" value="DUF3405"/>
</dbReference>
<feature type="region of interest" description="Disordered" evidence="1">
    <location>
        <begin position="814"/>
        <end position="834"/>
    </location>
</feature>
<evidence type="ECO:0000313" key="4">
    <source>
        <dbReference type="Proteomes" id="UP000315783"/>
    </source>
</evidence>
<feature type="compositionally biased region" description="Basic and acidic residues" evidence="1">
    <location>
        <begin position="194"/>
        <end position="210"/>
    </location>
</feature>
<feature type="region of interest" description="Disordered" evidence="1">
    <location>
        <begin position="167"/>
        <end position="222"/>
    </location>
</feature>
<keyword evidence="4" id="KW-1185">Reference proteome</keyword>
<dbReference type="PANTHER" id="PTHR36205">
    <property type="entry name" value="CHROMOSOME 19, WHOLE GENOME SHOTGUN SEQUENCE"/>
    <property type="match status" value="1"/>
</dbReference>
<accession>A0A545V559</accession>
<dbReference type="EMBL" id="SPUK01000005">
    <property type="protein sequence ID" value="TQV96843.1"/>
    <property type="molecule type" value="Genomic_DNA"/>
</dbReference>
<dbReference type="AlphaFoldDB" id="A0A545V559"/>
<feature type="compositionally biased region" description="Polar residues" evidence="1">
    <location>
        <begin position="370"/>
        <end position="388"/>
    </location>
</feature>
<reference evidence="3 4" key="1">
    <citation type="journal article" date="2019" name="Appl. Microbiol. Biotechnol.">
        <title>Genome sequence of Isaria javanica and comparative genome analysis insights into family S53 peptidase evolution in fungal entomopathogens.</title>
        <authorList>
            <person name="Lin R."/>
            <person name="Zhang X."/>
            <person name="Xin B."/>
            <person name="Zou M."/>
            <person name="Gao Y."/>
            <person name="Qin F."/>
            <person name="Hu Q."/>
            <person name="Xie B."/>
            <person name="Cheng X."/>
        </authorList>
    </citation>
    <scope>NUCLEOTIDE SEQUENCE [LARGE SCALE GENOMIC DNA]</scope>
    <source>
        <strain evidence="3 4">IJ1G</strain>
    </source>
</reference>
<dbReference type="Proteomes" id="UP000315783">
    <property type="component" value="Unassembled WGS sequence"/>
</dbReference>
<dbReference type="OrthoDB" id="3353407at2759"/>
<keyword evidence="2" id="KW-0812">Transmembrane</keyword>
<gene>
    <name evidence="3" type="ORF">IF1G_04083</name>
</gene>
<feature type="compositionally biased region" description="Polar residues" evidence="1">
    <location>
        <begin position="7"/>
        <end position="16"/>
    </location>
</feature>
<feature type="compositionally biased region" description="Polar residues" evidence="1">
    <location>
        <begin position="54"/>
        <end position="64"/>
    </location>
</feature>
<feature type="region of interest" description="Disordered" evidence="1">
    <location>
        <begin position="598"/>
        <end position="647"/>
    </location>
</feature>
<keyword evidence="2" id="KW-1133">Transmembrane helix</keyword>
<feature type="transmembrane region" description="Helical" evidence="2">
    <location>
        <begin position="101"/>
        <end position="121"/>
    </location>
</feature>
<dbReference type="PANTHER" id="PTHR36205:SF1">
    <property type="entry name" value="MAJOR FACILITATOR SUPERFAMILY TRANSPORTER"/>
    <property type="match status" value="1"/>
</dbReference>
<organism evidence="3 4">
    <name type="scientific">Cordyceps javanica</name>
    <dbReference type="NCBI Taxonomy" id="43265"/>
    <lineage>
        <taxon>Eukaryota</taxon>
        <taxon>Fungi</taxon>
        <taxon>Dikarya</taxon>
        <taxon>Ascomycota</taxon>
        <taxon>Pezizomycotina</taxon>
        <taxon>Sordariomycetes</taxon>
        <taxon>Hypocreomycetidae</taxon>
        <taxon>Hypocreales</taxon>
        <taxon>Cordycipitaceae</taxon>
        <taxon>Cordyceps</taxon>
    </lineage>
</organism>
<dbReference type="STRING" id="43265.A0A545V559"/>
<name>A0A545V559_9HYPO</name>
<feature type="region of interest" description="Disordered" evidence="1">
    <location>
        <begin position="1"/>
        <end position="66"/>
    </location>
</feature>
<keyword evidence="2" id="KW-0472">Membrane</keyword>
<evidence type="ECO:0000256" key="1">
    <source>
        <dbReference type="SAM" id="MobiDB-lite"/>
    </source>
</evidence>